<evidence type="ECO:0000313" key="1">
    <source>
        <dbReference type="EMBL" id="AZP13394.1"/>
    </source>
</evidence>
<evidence type="ECO:0008006" key="3">
    <source>
        <dbReference type="Google" id="ProtNLM"/>
    </source>
</evidence>
<dbReference type="Proteomes" id="UP000275663">
    <property type="component" value="Chromosome"/>
</dbReference>
<name>A0A3S9HMU3_9BURK</name>
<dbReference type="Pfam" id="PF07277">
    <property type="entry name" value="SapC"/>
    <property type="match status" value="1"/>
</dbReference>
<gene>
    <name evidence="1" type="ORF">EJN92_16175</name>
</gene>
<dbReference type="InterPro" id="IPR010836">
    <property type="entry name" value="SapC"/>
</dbReference>
<proteinExistence type="predicted"/>
<sequence length="247" mass="27672">MKSMSTLMFYKKPVTIDRVTHRDLRFKPLAKGYSYAAKTNSIPVVAAEFVDVCREYPIVFVTDQHGGGVPLVLTGLRDSENLFVNAEGHWDNTYVPAFVRRYPFVLQGDEDSERFGVMIDEEADGYAAQDGERLFAEDGTESEMLNGILELLNNFRTHTAQTTNMVKHFVELDLLIPRMVSVNTQKGETFTLDGFSVINEERMNALTDAELLALARNGHLACIYAHLISLPNIQKIAARLELVLPAA</sequence>
<dbReference type="KEGG" id="upv:EJN92_16175"/>
<keyword evidence="2" id="KW-1185">Reference proteome</keyword>
<reference evidence="1 2" key="1">
    <citation type="journal article" date="2011" name="Int. J. Syst. Evol. Microbiol.">
        <title>Description of Undibacterium oligocarboniphilum sp. nov., isolated from purified water, and Undibacterium pigrum strain CCUG 49012 as the type strain of Undibacterium parvum sp. nov., and emended descriptions of the genus Undibacterium and the species Undibacterium pigrum.</title>
        <authorList>
            <person name="Eder W."/>
            <person name="Wanner G."/>
            <person name="Ludwig W."/>
            <person name="Busse H.J."/>
            <person name="Ziemke-Kageler F."/>
            <person name="Lang E."/>
        </authorList>
    </citation>
    <scope>NUCLEOTIDE SEQUENCE [LARGE SCALE GENOMIC DNA]</scope>
    <source>
        <strain evidence="1 2">DSM 23061</strain>
    </source>
</reference>
<protein>
    <recommendedName>
        <fullName evidence="3">SapC family protein</fullName>
    </recommendedName>
</protein>
<dbReference type="EMBL" id="CP034464">
    <property type="protein sequence ID" value="AZP13394.1"/>
    <property type="molecule type" value="Genomic_DNA"/>
</dbReference>
<organism evidence="1 2">
    <name type="scientific">Undibacterium parvum</name>
    <dbReference type="NCBI Taxonomy" id="401471"/>
    <lineage>
        <taxon>Bacteria</taxon>
        <taxon>Pseudomonadati</taxon>
        <taxon>Pseudomonadota</taxon>
        <taxon>Betaproteobacteria</taxon>
        <taxon>Burkholderiales</taxon>
        <taxon>Oxalobacteraceae</taxon>
        <taxon>Undibacterium</taxon>
    </lineage>
</organism>
<evidence type="ECO:0000313" key="2">
    <source>
        <dbReference type="Proteomes" id="UP000275663"/>
    </source>
</evidence>
<dbReference type="AlphaFoldDB" id="A0A3S9HMU3"/>
<accession>A0A3S9HMU3</accession>